<sequence length="68" mass="7302">DVDIEPAELQEVMEVVTTTKLITEVVTAASTTITVAAPQLTTVAAPTLTTAPISYKMMSNLYMFCFGM</sequence>
<proteinExistence type="predicted"/>
<reference evidence="1" key="1">
    <citation type="journal article" date="2019" name="Sci. Rep.">
        <title>Draft genome of Tanacetum cinerariifolium, the natural source of mosquito coil.</title>
        <authorList>
            <person name="Yamashiro T."/>
            <person name="Shiraishi A."/>
            <person name="Satake H."/>
            <person name="Nakayama K."/>
        </authorList>
    </citation>
    <scope>NUCLEOTIDE SEQUENCE</scope>
</reference>
<organism evidence="1">
    <name type="scientific">Tanacetum cinerariifolium</name>
    <name type="common">Dalmatian daisy</name>
    <name type="synonym">Chrysanthemum cinerariifolium</name>
    <dbReference type="NCBI Taxonomy" id="118510"/>
    <lineage>
        <taxon>Eukaryota</taxon>
        <taxon>Viridiplantae</taxon>
        <taxon>Streptophyta</taxon>
        <taxon>Embryophyta</taxon>
        <taxon>Tracheophyta</taxon>
        <taxon>Spermatophyta</taxon>
        <taxon>Magnoliopsida</taxon>
        <taxon>eudicotyledons</taxon>
        <taxon>Gunneridae</taxon>
        <taxon>Pentapetalae</taxon>
        <taxon>asterids</taxon>
        <taxon>campanulids</taxon>
        <taxon>Asterales</taxon>
        <taxon>Asteraceae</taxon>
        <taxon>Asteroideae</taxon>
        <taxon>Anthemideae</taxon>
        <taxon>Anthemidinae</taxon>
        <taxon>Tanacetum</taxon>
    </lineage>
</organism>
<dbReference type="EMBL" id="BKCJ011260986">
    <property type="protein sequence ID" value="GFD11739.1"/>
    <property type="molecule type" value="Genomic_DNA"/>
</dbReference>
<evidence type="ECO:0000313" key="1">
    <source>
        <dbReference type="EMBL" id="GFD11739.1"/>
    </source>
</evidence>
<dbReference type="AlphaFoldDB" id="A0A699TRC4"/>
<feature type="non-terminal residue" evidence="1">
    <location>
        <position position="1"/>
    </location>
</feature>
<gene>
    <name evidence="1" type="ORF">Tci_883708</name>
</gene>
<accession>A0A699TRC4</accession>
<protein>
    <submittedName>
        <fullName evidence="1">Uncharacterized protein</fullName>
    </submittedName>
</protein>
<name>A0A699TRC4_TANCI</name>
<comment type="caution">
    <text evidence="1">The sequence shown here is derived from an EMBL/GenBank/DDBJ whole genome shotgun (WGS) entry which is preliminary data.</text>
</comment>